<evidence type="ECO:0000259" key="1">
    <source>
        <dbReference type="Pfam" id="PF13456"/>
    </source>
</evidence>
<dbReference type="InterPro" id="IPR002156">
    <property type="entry name" value="RNaseH_domain"/>
</dbReference>
<dbReference type="InterPro" id="IPR053151">
    <property type="entry name" value="RNase_H-like"/>
</dbReference>
<dbReference type="InterPro" id="IPR012337">
    <property type="entry name" value="RNaseH-like_sf"/>
</dbReference>
<dbReference type="Pfam" id="PF13456">
    <property type="entry name" value="RVT_3"/>
    <property type="match status" value="1"/>
</dbReference>
<keyword evidence="3" id="KW-1185">Reference proteome</keyword>
<dbReference type="Proteomes" id="UP000188354">
    <property type="component" value="Unassembled WGS sequence"/>
</dbReference>
<dbReference type="PANTHER" id="PTHR47723">
    <property type="entry name" value="OS05G0353850 PROTEIN"/>
    <property type="match status" value="1"/>
</dbReference>
<gene>
    <name evidence="2" type="ORF">TanjilG_25073</name>
</gene>
<dbReference type="InterPro" id="IPR036397">
    <property type="entry name" value="RNaseH_sf"/>
</dbReference>
<dbReference type="AlphaFoldDB" id="A0A394DM07"/>
<name>A0A394DM07_LUPAN</name>
<dbReference type="EMBL" id="MLAU01016107">
    <property type="protein sequence ID" value="OIW20901.1"/>
    <property type="molecule type" value="Genomic_DNA"/>
</dbReference>
<dbReference type="PANTHER" id="PTHR47723:SF23">
    <property type="entry name" value="REVERSE TRANSCRIPTASE-LIKE PROTEIN"/>
    <property type="match status" value="1"/>
</dbReference>
<organism evidence="2 3">
    <name type="scientific">Lupinus angustifolius</name>
    <name type="common">Narrow-leaved blue lupine</name>
    <dbReference type="NCBI Taxonomy" id="3871"/>
    <lineage>
        <taxon>Eukaryota</taxon>
        <taxon>Viridiplantae</taxon>
        <taxon>Streptophyta</taxon>
        <taxon>Embryophyta</taxon>
        <taxon>Tracheophyta</taxon>
        <taxon>Spermatophyta</taxon>
        <taxon>Magnoliopsida</taxon>
        <taxon>eudicotyledons</taxon>
        <taxon>Gunneridae</taxon>
        <taxon>Pentapetalae</taxon>
        <taxon>rosids</taxon>
        <taxon>fabids</taxon>
        <taxon>Fabales</taxon>
        <taxon>Fabaceae</taxon>
        <taxon>Papilionoideae</taxon>
        <taxon>50 kb inversion clade</taxon>
        <taxon>genistoids sensu lato</taxon>
        <taxon>core genistoids</taxon>
        <taxon>Genisteae</taxon>
        <taxon>Lupinus</taxon>
    </lineage>
</organism>
<dbReference type="Gene3D" id="3.30.420.10">
    <property type="entry name" value="Ribonuclease H-like superfamily/Ribonuclease H"/>
    <property type="match status" value="1"/>
</dbReference>
<comment type="caution">
    <text evidence="2">The sequence shown here is derived from an EMBL/GenBank/DDBJ whole genome shotgun (WGS) entry which is preliminary data.</text>
</comment>
<feature type="domain" description="RNase H type-1" evidence="1">
    <location>
        <begin position="2"/>
        <end position="72"/>
    </location>
</feature>
<sequence length="108" mass="12794">MAIHMAQSKGWSSVWLECDSTAVVDIFKGNKPVPWKLSNLMNKCNRVMMDMQVKVSHIFREWNACADKLANFGVIYRMDHWWDSPPLFLLHEFHRNLLLLPNYRFRGL</sequence>
<evidence type="ECO:0000313" key="2">
    <source>
        <dbReference type="EMBL" id="OIW20901.1"/>
    </source>
</evidence>
<evidence type="ECO:0000313" key="3">
    <source>
        <dbReference type="Proteomes" id="UP000188354"/>
    </source>
</evidence>
<dbReference type="Gramene" id="OIW20901">
    <property type="protein sequence ID" value="OIW20901"/>
    <property type="gene ID" value="TanjilG_25073"/>
</dbReference>
<reference evidence="2 3" key="1">
    <citation type="journal article" date="2017" name="Plant Biotechnol. J.">
        <title>A comprehensive draft genome sequence for lupin (Lupinus angustifolius), an emerging health food: insights into plant-microbe interactions and legume evolution.</title>
        <authorList>
            <person name="Hane J.K."/>
            <person name="Ming Y."/>
            <person name="Kamphuis L.G."/>
            <person name="Nelson M.N."/>
            <person name="Garg G."/>
            <person name="Atkins C.A."/>
            <person name="Bayer P.E."/>
            <person name="Bravo A."/>
            <person name="Bringans S."/>
            <person name="Cannon S."/>
            <person name="Edwards D."/>
            <person name="Foley R."/>
            <person name="Gao L.L."/>
            <person name="Harrison M.J."/>
            <person name="Huang W."/>
            <person name="Hurgobin B."/>
            <person name="Li S."/>
            <person name="Liu C.W."/>
            <person name="McGrath A."/>
            <person name="Morahan G."/>
            <person name="Murray J."/>
            <person name="Weller J."/>
            <person name="Jian J."/>
            <person name="Singh K.B."/>
        </authorList>
    </citation>
    <scope>NUCLEOTIDE SEQUENCE [LARGE SCALE GENOMIC DNA]</scope>
    <source>
        <strain evidence="3">cv. Tanjil</strain>
        <tissue evidence="2">Whole plant</tissue>
    </source>
</reference>
<accession>A0A394DM07</accession>
<dbReference type="CDD" id="cd06222">
    <property type="entry name" value="RNase_H_like"/>
    <property type="match status" value="1"/>
</dbReference>
<dbReference type="GO" id="GO:0004523">
    <property type="term" value="F:RNA-DNA hybrid ribonuclease activity"/>
    <property type="evidence" value="ECO:0007669"/>
    <property type="project" value="InterPro"/>
</dbReference>
<proteinExistence type="predicted"/>
<dbReference type="InterPro" id="IPR044730">
    <property type="entry name" value="RNase_H-like_dom_plant"/>
</dbReference>
<protein>
    <recommendedName>
        <fullName evidence="1">RNase H type-1 domain-containing protein</fullName>
    </recommendedName>
</protein>
<dbReference type="GO" id="GO:0003676">
    <property type="term" value="F:nucleic acid binding"/>
    <property type="evidence" value="ECO:0007669"/>
    <property type="project" value="InterPro"/>
</dbReference>
<dbReference type="SUPFAM" id="SSF53098">
    <property type="entry name" value="Ribonuclease H-like"/>
    <property type="match status" value="1"/>
</dbReference>